<comment type="similarity">
    <text evidence="1">Belongs to the UPF0213 family.</text>
</comment>
<organism evidence="3 4">
    <name type="scientific">Aciduricibacillus chroicocephali</name>
    <dbReference type="NCBI Taxonomy" id="3054939"/>
    <lineage>
        <taxon>Bacteria</taxon>
        <taxon>Bacillati</taxon>
        <taxon>Bacillota</taxon>
        <taxon>Bacilli</taxon>
        <taxon>Bacillales</taxon>
        <taxon>Bacillaceae</taxon>
        <taxon>Aciduricibacillus</taxon>
    </lineage>
</organism>
<dbReference type="Gene3D" id="3.40.1440.10">
    <property type="entry name" value="GIY-YIG endonuclease"/>
    <property type="match status" value="1"/>
</dbReference>
<gene>
    <name evidence="3" type="ORF">QR721_00210</name>
</gene>
<dbReference type="CDD" id="cd10456">
    <property type="entry name" value="GIY-YIG_UPF0213"/>
    <property type="match status" value="1"/>
</dbReference>
<dbReference type="InterPro" id="IPR000305">
    <property type="entry name" value="GIY-YIG_endonuc"/>
</dbReference>
<dbReference type="PANTHER" id="PTHR34477:SF1">
    <property type="entry name" value="UPF0213 PROTEIN YHBQ"/>
    <property type="match status" value="1"/>
</dbReference>
<dbReference type="RefSeq" id="WP_348028083.1">
    <property type="nucleotide sequence ID" value="NZ_CP129113.1"/>
</dbReference>
<dbReference type="Pfam" id="PF01541">
    <property type="entry name" value="GIY-YIG"/>
    <property type="match status" value="1"/>
</dbReference>
<dbReference type="SUPFAM" id="SSF82771">
    <property type="entry name" value="GIY-YIG endonuclease"/>
    <property type="match status" value="1"/>
</dbReference>
<feature type="domain" description="GIY-YIG" evidence="2">
    <location>
        <begin position="3"/>
        <end position="79"/>
    </location>
</feature>
<proteinExistence type="inferred from homology"/>
<evidence type="ECO:0000259" key="2">
    <source>
        <dbReference type="PROSITE" id="PS50164"/>
    </source>
</evidence>
<dbReference type="PROSITE" id="PS50164">
    <property type="entry name" value="GIY_YIG"/>
    <property type="match status" value="1"/>
</dbReference>
<evidence type="ECO:0000313" key="3">
    <source>
        <dbReference type="EMBL" id="WLV24743.1"/>
    </source>
</evidence>
<evidence type="ECO:0000256" key="1">
    <source>
        <dbReference type="ARBA" id="ARBA00007435"/>
    </source>
</evidence>
<keyword evidence="4" id="KW-1185">Reference proteome</keyword>
<protein>
    <submittedName>
        <fullName evidence="3">GIY-YIG nuclease family protein</fullName>
    </submittedName>
</protein>
<accession>A0ABY9KVC5</accession>
<dbReference type="InterPro" id="IPR050190">
    <property type="entry name" value="UPF0213_domain"/>
</dbReference>
<name>A0ABY9KVC5_9BACI</name>
<dbReference type="InterPro" id="IPR035901">
    <property type="entry name" value="GIY-YIG_endonuc_sf"/>
</dbReference>
<reference evidence="3" key="1">
    <citation type="submission" date="2023-06" db="EMBL/GenBank/DDBJ databases">
        <title>A Treasure from Seagulls: Isolation and Description of Aciduricobacillus qingdaonensis gen. nov., sp. nov., a Rare Obligately Uric Acid-utilizing Member in the Family Bacillaceae.</title>
        <authorList>
            <person name="Liu W."/>
            <person name="Wang B."/>
        </authorList>
    </citation>
    <scope>NUCLEOTIDE SEQUENCE</scope>
    <source>
        <strain evidence="3">44XB</strain>
    </source>
</reference>
<sequence length="98" mass="11402">MGNEHIVYMLICNDQSLYTGYTNDMDKRLHMHNSGKGAKYTRGRGPCRVVYQEYHETKEAALKREYAIKRMPRKKKVGLIARQLKEVTQNASSKKLPE</sequence>
<dbReference type="EMBL" id="CP129113">
    <property type="protein sequence ID" value="WLV24743.1"/>
    <property type="molecule type" value="Genomic_DNA"/>
</dbReference>
<dbReference type="Proteomes" id="UP001180087">
    <property type="component" value="Chromosome"/>
</dbReference>
<evidence type="ECO:0000313" key="4">
    <source>
        <dbReference type="Proteomes" id="UP001180087"/>
    </source>
</evidence>
<dbReference type="PANTHER" id="PTHR34477">
    <property type="entry name" value="UPF0213 PROTEIN YHBQ"/>
    <property type="match status" value="1"/>
</dbReference>